<evidence type="ECO:0000313" key="2">
    <source>
        <dbReference type="Proteomes" id="UP000593574"/>
    </source>
</evidence>
<comment type="caution">
    <text evidence="1">The sequence shown here is derived from an EMBL/GenBank/DDBJ whole genome shotgun (WGS) entry which is preliminary data.</text>
</comment>
<dbReference type="Proteomes" id="UP000593574">
    <property type="component" value="Unassembled WGS sequence"/>
</dbReference>
<proteinExistence type="predicted"/>
<sequence>MEPAARDGKPVQETGKYLFFVVTQENWYRNCCFFVLATKFCLLGCLEKLVLST</sequence>
<organism evidence="1 2">
    <name type="scientific">Gossypium laxum</name>
    <dbReference type="NCBI Taxonomy" id="34288"/>
    <lineage>
        <taxon>Eukaryota</taxon>
        <taxon>Viridiplantae</taxon>
        <taxon>Streptophyta</taxon>
        <taxon>Embryophyta</taxon>
        <taxon>Tracheophyta</taxon>
        <taxon>Spermatophyta</taxon>
        <taxon>Magnoliopsida</taxon>
        <taxon>eudicotyledons</taxon>
        <taxon>Gunneridae</taxon>
        <taxon>Pentapetalae</taxon>
        <taxon>rosids</taxon>
        <taxon>malvids</taxon>
        <taxon>Malvales</taxon>
        <taxon>Malvaceae</taxon>
        <taxon>Malvoideae</taxon>
        <taxon>Gossypium</taxon>
    </lineage>
</organism>
<evidence type="ECO:0000313" key="1">
    <source>
        <dbReference type="EMBL" id="MBA0705893.1"/>
    </source>
</evidence>
<protein>
    <submittedName>
        <fullName evidence="1">Uncharacterized protein</fullName>
    </submittedName>
</protein>
<gene>
    <name evidence="1" type="ORF">Golax_018044</name>
</gene>
<reference evidence="1 2" key="1">
    <citation type="journal article" date="2019" name="Genome Biol. Evol.">
        <title>Insights into the evolution of the New World diploid cottons (Gossypium, subgenus Houzingenia) based on genome sequencing.</title>
        <authorList>
            <person name="Grover C.E."/>
            <person name="Arick M.A. 2nd"/>
            <person name="Thrash A."/>
            <person name="Conover J.L."/>
            <person name="Sanders W.S."/>
            <person name="Peterson D.G."/>
            <person name="Frelichowski J.E."/>
            <person name="Scheffler J.A."/>
            <person name="Scheffler B.E."/>
            <person name="Wendel J.F."/>
        </authorList>
    </citation>
    <scope>NUCLEOTIDE SEQUENCE [LARGE SCALE GENOMIC DNA]</scope>
    <source>
        <strain evidence="1">4</strain>
        <tissue evidence="1">Leaf</tissue>
    </source>
</reference>
<accession>A0A7J8Z272</accession>
<dbReference type="AlphaFoldDB" id="A0A7J8Z272"/>
<name>A0A7J8Z272_9ROSI</name>
<keyword evidence="2" id="KW-1185">Reference proteome</keyword>
<dbReference type="EMBL" id="JABEZV010000002">
    <property type="protein sequence ID" value="MBA0705893.1"/>
    <property type="molecule type" value="Genomic_DNA"/>
</dbReference>